<reference evidence="2 3" key="1">
    <citation type="submission" date="2024-09" db="EMBL/GenBank/DDBJ databases">
        <authorList>
            <person name="Sun Q."/>
            <person name="Mori K."/>
        </authorList>
    </citation>
    <scope>NUCLEOTIDE SEQUENCE [LARGE SCALE GENOMIC DNA]</scope>
    <source>
        <strain evidence="2 3">TBRC 3947</strain>
    </source>
</reference>
<dbReference type="InterPro" id="IPR032710">
    <property type="entry name" value="NTF2-like_dom_sf"/>
</dbReference>
<accession>A0ABV6LZN6</accession>
<dbReference type="InterPro" id="IPR037401">
    <property type="entry name" value="SnoaL-like"/>
</dbReference>
<proteinExistence type="predicted"/>
<sequence>MTDEALDERVARLLDERDILATLNGYAHAMDYHDEATWVDAFTEDAVFDVVDSVSGVRVHREEGREELARYIANYPSPPPYRKHVMVNPVVTVDGRTATVRAYWILLERMAGKGLPELVAFGAYRDRLVKQDDGKWRIVERFGDVEANARVP</sequence>
<dbReference type="Pfam" id="PF13577">
    <property type="entry name" value="SnoaL_4"/>
    <property type="match status" value="1"/>
</dbReference>
<keyword evidence="3" id="KW-1185">Reference proteome</keyword>
<protein>
    <submittedName>
        <fullName evidence="2">Nuclear transport factor 2 family protein</fullName>
    </submittedName>
</protein>
<evidence type="ECO:0000313" key="2">
    <source>
        <dbReference type="EMBL" id="MFC0527729.1"/>
    </source>
</evidence>
<gene>
    <name evidence="2" type="ORF">ACFFIA_08655</name>
</gene>
<dbReference type="RefSeq" id="WP_377248194.1">
    <property type="nucleotide sequence ID" value="NZ_JBHLUH010000009.1"/>
</dbReference>
<name>A0ABV6LZN6_9ACTN</name>
<organism evidence="2 3">
    <name type="scientific">Phytohabitans kaempferiae</name>
    <dbReference type="NCBI Taxonomy" id="1620943"/>
    <lineage>
        <taxon>Bacteria</taxon>
        <taxon>Bacillati</taxon>
        <taxon>Actinomycetota</taxon>
        <taxon>Actinomycetes</taxon>
        <taxon>Micromonosporales</taxon>
        <taxon>Micromonosporaceae</taxon>
    </lineage>
</organism>
<dbReference type="Proteomes" id="UP001589867">
    <property type="component" value="Unassembled WGS sequence"/>
</dbReference>
<dbReference type="SUPFAM" id="SSF54427">
    <property type="entry name" value="NTF2-like"/>
    <property type="match status" value="1"/>
</dbReference>
<dbReference type="Gene3D" id="3.10.450.50">
    <property type="match status" value="1"/>
</dbReference>
<dbReference type="EMBL" id="JBHLUH010000009">
    <property type="protein sequence ID" value="MFC0527729.1"/>
    <property type="molecule type" value="Genomic_DNA"/>
</dbReference>
<evidence type="ECO:0000259" key="1">
    <source>
        <dbReference type="Pfam" id="PF13577"/>
    </source>
</evidence>
<evidence type="ECO:0000313" key="3">
    <source>
        <dbReference type="Proteomes" id="UP001589867"/>
    </source>
</evidence>
<feature type="domain" description="SnoaL-like" evidence="1">
    <location>
        <begin position="12"/>
        <end position="141"/>
    </location>
</feature>
<dbReference type="CDD" id="cd00531">
    <property type="entry name" value="NTF2_like"/>
    <property type="match status" value="1"/>
</dbReference>
<comment type="caution">
    <text evidence="2">The sequence shown here is derived from an EMBL/GenBank/DDBJ whole genome shotgun (WGS) entry which is preliminary data.</text>
</comment>